<proteinExistence type="predicted"/>
<evidence type="ECO:0000313" key="2">
    <source>
        <dbReference type="EMBL" id="JAH37674.1"/>
    </source>
</evidence>
<protein>
    <submittedName>
        <fullName evidence="2">Uncharacterized protein</fullName>
    </submittedName>
</protein>
<feature type="region of interest" description="Disordered" evidence="1">
    <location>
        <begin position="1"/>
        <end position="21"/>
    </location>
</feature>
<evidence type="ECO:0000256" key="1">
    <source>
        <dbReference type="SAM" id="MobiDB-lite"/>
    </source>
</evidence>
<reference evidence="2" key="1">
    <citation type="submission" date="2014-11" db="EMBL/GenBank/DDBJ databases">
        <authorList>
            <person name="Amaro Gonzalez C."/>
        </authorList>
    </citation>
    <scope>NUCLEOTIDE SEQUENCE</scope>
</reference>
<name>A0A0E9S8B3_ANGAN</name>
<dbReference type="AlphaFoldDB" id="A0A0E9S8B3"/>
<reference evidence="2" key="2">
    <citation type="journal article" date="2015" name="Fish Shellfish Immunol.">
        <title>Early steps in the European eel (Anguilla anguilla)-Vibrio vulnificus interaction in the gills: Role of the RtxA13 toxin.</title>
        <authorList>
            <person name="Callol A."/>
            <person name="Pajuelo D."/>
            <person name="Ebbesson L."/>
            <person name="Teles M."/>
            <person name="MacKenzie S."/>
            <person name="Amaro C."/>
        </authorList>
    </citation>
    <scope>NUCLEOTIDE SEQUENCE</scope>
</reference>
<dbReference type="EMBL" id="GBXM01070903">
    <property type="protein sequence ID" value="JAH37674.1"/>
    <property type="molecule type" value="Transcribed_RNA"/>
</dbReference>
<organism evidence="2">
    <name type="scientific">Anguilla anguilla</name>
    <name type="common">European freshwater eel</name>
    <name type="synonym">Muraena anguilla</name>
    <dbReference type="NCBI Taxonomy" id="7936"/>
    <lineage>
        <taxon>Eukaryota</taxon>
        <taxon>Metazoa</taxon>
        <taxon>Chordata</taxon>
        <taxon>Craniata</taxon>
        <taxon>Vertebrata</taxon>
        <taxon>Euteleostomi</taxon>
        <taxon>Actinopterygii</taxon>
        <taxon>Neopterygii</taxon>
        <taxon>Teleostei</taxon>
        <taxon>Anguilliformes</taxon>
        <taxon>Anguillidae</taxon>
        <taxon>Anguilla</taxon>
    </lineage>
</organism>
<sequence length="21" mass="2381">MKFNSTEIRRTERVHCASSAG</sequence>
<accession>A0A0E9S8B3</accession>